<evidence type="ECO:0000256" key="1">
    <source>
        <dbReference type="SAM" id="MobiDB-lite"/>
    </source>
</evidence>
<accession>A0A8H3V8F5</accession>
<proteinExistence type="predicted"/>
<feature type="compositionally biased region" description="Basic and acidic residues" evidence="1">
    <location>
        <begin position="71"/>
        <end position="80"/>
    </location>
</feature>
<dbReference type="Proteomes" id="UP000433883">
    <property type="component" value="Unassembled WGS sequence"/>
</dbReference>
<dbReference type="AlphaFoldDB" id="A0A8H3V8F5"/>
<comment type="caution">
    <text evidence="3">The sequence shown here is derived from an EMBL/GenBank/DDBJ whole genome shotgun (WGS) entry which is preliminary data.</text>
</comment>
<sequence>MPNAAAPSTNLQVMPRSVIVANGYLLHRNLAMFGSVAQSIIIKRLGSHFVKSSGKREKAKKAETLAGEAMPETRRPRPEV</sequence>
<dbReference type="Proteomes" id="UP000490939">
    <property type="component" value="Unassembled WGS sequence"/>
</dbReference>
<reference evidence="3 4" key="1">
    <citation type="submission" date="2019-11" db="EMBL/GenBank/DDBJ databases">
        <title>Venturia inaequalis Genome Resource.</title>
        <authorList>
            <person name="Lichtner F.J."/>
        </authorList>
    </citation>
    <scope>NUCLEOTIDE SEQUENCE [LARGE SCALE GENOMIC DNA]</scope>
    <source>
        <strain evidence="3">Bline_iso_100314</strain>
        <strain evidence="2 5">DMI_063113</strain>
    </source>
</reference>
<feature type="compositionally biased region" description="Basic and acidic residues" evidence="1">
    <location>
        <begin position="54"/>
        <end position="63"/>
    </location>
</feature>
<feature type="region of interest" description="Disordered" evidence="1">
    <location>
        <begin position="53"/>
        <end position="80"/>
    </location>
</feature>
<gene>
    <name evidence="3" type="ORF">BLS_002434</name>
    <name evidence="2" type="ORF">EG327_006498</name>
</gene>
<organism evidence="3 4">
    <name type="scientific">Venturia inaequalis</name>
    <name type="common">Apple scab fungus</name>
    <dbReference type="NCBI Taxonomy" id="5025"/>
    <lineage>
        <taxon>Eukaryota</taxon>
        <taxon>Fungi</taxon>
        <taxon>Dikarya</taxon>
        <taxon>Ascomycota</taxon>
        <taxon>Pezizomycotina</taxon>
        <taxon>Dothideomycetes</taxon>
        <taxon>Pleosporomycetidae</taxon>
        <taxon>Venturiales</taxon>
        <taxon>Venturiaceae</taxon>
        <taxon>Venturia</taxon>
    </lineage>
</organism>
<evidence type="ECO:0000313" key="3">
    <source>
        <dbReference type="EMBL" id="KAE9984404.1"/>
    </source>
</evidence>
<protein>
    <submittedName>
        <fullName evidence="3">Uncharacterized protein</fullName>
    </submittedName>
</protein>
<dbReference type="EMBL" id="WNWR01000382">
    <property type="protein sequence ID" value="KAE9980620.1"/>
    <property type="molecule type" value="Genomic_DNA"/>
</dbReference>
<name>A0A8H3V8F5_VENIN</name>
<evidence type="ECO:0000313" key="2">
    <source>
        <dbReference type="EMBL" id="KAE9980620.1"/>
    </source>
</evidence>
<keyword evidence="5" id="KW-1185">Reference proteome</keyword>
<evidence type="ECO:0000313" key="5">
    <source>
        <dbReference type="Proteomes" id="UP000490939"/>
    </source>
</evidence>
<evidence type="ECO:0000313" key="4">
    <source>
        <dbReference type="Proteomes" id="UP000433883"/>
    </source>
</evidence>
<dbReference type="EMBL" id="WNWQ01000017">
    <property type="protein sequence ID" value="KAE9984404.1"/>
    <property type="molecule type" value="Genomic_DNA"/>
</dbReference>